<evidence type="ECO:0000313" key="4">
    <source>
        <dbReference type="Proteomes" id="UP000290106"/>
    </source>
</evidence>
<feature type="transmembrane region" description="Helical" evidence="2">
    <location>
        <begin position="37"/>
        <end position="61"/>
    </location>
</feature>
<evidence type="ECO:0000256" key="1">
    <source>
        <dbReference type="SAM" id="Coils"/>
    </source>
</evidence>
<feature type="coiled-coil region" evidence="1">
    <location>
        <begin position="93"/>
        <end position="120"/>
    </location>
</feature>
<proteinExistence type="predicted"/>
<accession>A0A4V1NRP7</accession>
<keyword evidence="1" id="KW-0175">Coiled coil</keyword>
<keyword evidence="2" id="KW-1133">Transmembrane helix</keyword>
<evidence type="ECO:0000313" key="3">
    <source>
        <dbReference type="EMBL" id="RXS74495.1"/>
    </source>
</evidence>
<protein>
    <submittedName>
        <fullName evidence="3">DUF2304 domain-containing protein</fullName>
    </submittedName>
</protein>
<dbReference type="Pfam" id="PF10066">
    <property type="entry name" value="DUF2304"/>
    <property type="match status" value="1"/>
</dbReference>
<name>A0A4V1NRP7_9FIRM</name>
<sequence length="121" mass="14085">MLHMHEYRLQIILAVLLLLILCRLLRAVLKKTLEIKYVLSWIIIDICLLIIDLFPPILSFLSELLGVQLPSNMIFLVAIILLFLLVFSHTVLLSRLMETNKTLTQEIALLKKELDEIKKQH</sequence>
<dbReference type="InterPro" id="IPR019277">
    <property type="entry name" value="DUF2304"/>
</dbReference>
<gene>
    <name evidence="3" type="ORF">ETP43_04250</name>
</gene>
<evidence type="ECO:0000256" key="2">
    <source>
        <dbReference type="SAM" id="Phobius"/>
    </source>
</evidence>
<comment type="caution">
    <text evidence="3">The sequence shown here is derived from an EMBL/GenBank/DDBJ whole genome shotgun (WGS) entry which is preliminary data.</text>
</comment>
<organism evidence="3 4">
    <name type="scientific">Blautia faecicola</name>
    <dbReference type="NCBI Taxonomy" id="2509240"/>
    <lineage>
        <taxon>Bacteria</taxon>
        <taxon>Bacillati</taxon>
        <taxon>Bacillota</taxon>
        <taxon>Clostridia</taxon>
        <taxon>Lachnospirales</taxon>
        <taxon>Lachnospiraceae</taxon>
        <taxon>Blautia</taxon>
    </lineage>
</organism>
<keyword evidence="2" id="KW-0812">Transmembrane</keyword>
<feature type="transmembrane region" description="Helical" evidence="2">
    <location>
        <begin position="73"/>
        <end position="93"/>
    </location>
</feature>
<keyword evidence="2" id="KW-0472">Membrane</keyword>
<dbReference type="Proteomes" id="UP000290106">
    <property type="component" value="Unassembled WGS sequence"/>
</dbReference>
<keyword evidence="4" id="KW-1185">Reference proteome</keyword>
<dbReference type="EMBL" id="SDKC01000001">
    <property type="protein sequence ID" value="RXS74495.1"/>
    <property type="molecule type" value="Genomic_DNA"/>
</dbReference>
<reference evidence="3 4" key="1">
    <citation type="submission" date="2019-01" db="EMBL/GenBank/DDBJ databases">
        <title>Blautia sp. nov. KGMB01111 isolated human feces.</title>
        <authorList>
            <person name="Park J.-E."/>
            <person name="Kim J.-S."/>
            <person name="Park S.-H."/>
        </authorList>
    </citation>
    <scope>NUCLEOTIDE SEQUENCE [LARGE SCALE GENOMIC DNA]</scope>
    <source>
        <strain evidence="3 4">KGMB01111</strain>
    </source>
</reference>
<dbReference type="AlphaFoldDB" id="A0A4V1NRP7"/>